<evidence type="ECO:0000256" key="2">
    <source>
        <dbReference type="ARBA" id="ARBA00049106"/>
    </source>
</evidence>
<comment type="similarity">
    <text evidence="1">Belongs to the F420H(2)-dependent quinone reductase family.</text>
</comment>
<dbReference type="AlphaFoldDB" id="A0A3N0DPG3"/>
<dbReference type="GO" id="GO:0005886">
    <property type="term" value="C:plasma membrane"/>
    <property type="evidence" value="ECO:0007669"/>
    <property type="project" value="TreeGrafter"/>
</dbReference>
<comment type="caution">
    <text evidence="3">The sequence shown here is derived from an EMBL/GenBank/DDBJ whole genome shotgun (WGS) entry which is preliminary data.</text>
</comment>
<organism evidence="3 4">
    <name type="scientific">Nocardioides marmorisolisilvae</name>
    <dbReference type="NCBI Taxonomy" id="1542737"/>
    <lineage>
        <taxon>Bacteria</taxon>
        <taxon>Bacillati</taxon>
        <taxon>Actinomycetota</taxon>
        <taxon>Actinomycetes</taxon>
        <taxon>Propionibacteriales</taxon>
        <taxon>Nocardioidaceae</taxon>
        <taxon>Nocardioides</taxon>
    </lineage>
</organism>
<dbReference type="GO" id="GO:0016491">
    <property type="term" value="F:oxidoreductase activity"/>
    <property type="evidence" value="ECO:0007669"/>
    <property type="project" value="InterPro"/>
</dbReference>
<dbReference type="Gene3D" id="2.30.110.10">
    <property type="entry name" value="Electron Transport, Fmn-binding Protein, Chain A"/>
    <property type="match status" value="1"/>
</dbReference>
<dbReference type="OrthoDB" id="8225825at2"/>
<dbReference type="PANTHER" id="PTHR39428:SF1">
    <property type="entry name" value="F420H(2)-DEPENDENT QUINONE REDUCTASE RV1261C"/>
    <property type="match status" value="1"/>
</dbReference>
<dbReference type="InterPro" id="IPR004378">
    <property type="entry name" value="F420H2_quin_Rdtase"/>
</dbReference>
<dbReference type="Proteomes" id="UP000277094">
    <property type="component" value="Unassembled WGS sequence"/>
</dbReference>
<evidence type="ECO:0000256" key="1">
    <source>
        <dbReference type="ARBA" id="ARBA00008710"/>
    </source>
</evidence>
<reference evidence="3 4" key="1">
    <citation type="submission" date="2018-11" db="EMBL/GenBank/DDBJ databases">
        <authorList>
            <person name="Li F."/>
        </authorList>
    </citation>
    <scope>NUCLEOTIDE SEQUENCE [LARGE SCALE GENOMIC DNA]</scope>
    <source>
        <strain evidence="3 4">KIS18-7</strain>
    </source>
</reference>
<dbReference type="InterPro" id="IPR012349">
    <property type="entry name" value="Split_barrel_FMN-bd"/>
</dbReference>
<accession>A0A3N0DPG3</accession>
<comment type="catalytic activity">
    <reaction evidence="2">
        <text>oxidized coenzyme F420-(gamma-L-Glu)(n) + a quinol + H(+) = reduced coenzyme F420-(gamma-L-Glu)(n) + a quinone</text>
        <dbReference type="Rhea" id="RHEA:39663"/>
        <dbReference type="Rhea" id="RHEA-COMP:12939"/>
        <dbReference type="Rhea" id="RHEA-COMP:14378"/>
        <dbReference type="ChEBI" id="CHEBI:15378"/>
        <dbReference type="ChEBI" id="CHEBI:24646"/>
        <dbReference type="ChEBI" id="CHEBI:132124"/>
        <dbReference type="ChEBI" id="CHEBI:133980"/>
        <dbReference type="ChEBI" id="CHEBI:139511"/>
    </reaction>
</comment>
<evidence type="ECO:0000313" key="4">
    <source>
        <dbReference type="Proteomes" id="UP000277094"/>
    </source>
</evidence>
<dbReference type="SUPFAM" id="SSF50475">
    <property type="entry name" value="FMN-binding split barrel"/>
    <property type="match status" value="1"/>
</dbReference>
<protein>
    <submittedName>
        <fullName evidence="3">Nitroreductase family deazaflavin-dependent oxidoreductase</fullName>
    </submittedName>
</protein>
<dbReference type="EMBL" id="RJSG01000003">
    <property type="protein sequence ID" value="RNL77537.1"/>
    <property type="molecule type" value="Genomic_DNA"/>
</dbReference>
<proteinExistence type="inferred from homology"/>
<name>A0A3N0DPG3_9ACTN</name>
<keyword evidence="4" id="KW-1185">Reference proteome</keyword>
<gene>
    <name evidence="3" type="ORF">EFL95_16085</name>
</gene>
<evidence type="ECO:0000313" key="3">
    <source>
        <dbReference type="EMBL" id="RNL77537.1"/>
    </source>
</evidence>
<dbReference type="NCBIfam" id="TIGR00026">
    <property type="entry name" value="hi_GC_TIGR00026"/>
    <property type="match status" value="1"/>
</dbReference>
<dbReference type="Pfam" id="PF04075">
    <property type="entry name" value="F420H2_quin_red"/>
    <property type="match status" value="1"/>
</dbReference>
<dbReference type="RefSeq" id="WP_123235123.1">
    <property type="nucleotide sequence ID" value="NZ_RJSG01000003.1"/>
</dbReference>
<sequence length="169" mass="18417">MADTLVPPNDPHQVKGAVARTAERLAQLRVVTWYLVHIGRVLDPFLMRISKGRFNSTGSDVLVVLTTTGRKSGLARQTPLAYFTDGDDVVLIASKGGAPEDPTWLLNIRANPEVGLHVGPHGGAYTAREAVGAERERLWGLANALYSGYDGYQARTERQIPVVVCSPRR</sequence>
<dbReference type="PANTHER" id="PTHR39428">
    <property type="entry name" value="F420H(2)-DEPENDENT QUINONE REDUCTASE RV1261C"/>
    <property type="match status" value="1"/>
</dbReference>
<dbReference type="GO" id="GO:0070967">
    <property type="term" value="F:coenzyme F420 binding"/>
    <property type="evidence" value="ECO:0007669"/>
    <property type="project" value="TreeGrafter"/>
</dbReference>